<evidence type="ECO:0000313" key="1">
    <source>
        <dbReference type="EMBL" id="DAE22941.1"/>
    </source>
</evidence>
<sequence>MGCTTCSGNPNTWCTQCMPAEDTWVAPVGKLPDVFMGDRDHMYLLPNGDLFILSPDRTRWIKVNGQGGGATYDDTKVINRLKALEGKTDNFISSVNVSRNGNKVKLTYTLVDGTIKEVEFEDKDTVALAYDDTALKARIKALEDKPVTPTGVNTFFAKGDISGNGNSQGVRITKDKLVNADTIKAGDTVVDSYWDKNNFNIGMFKVASVDGNAVTLNGVNDITYKHPKQTLTLSDRTLSISEGNSIELPASVEPKEYRARGNGLLLDADGTFHLEMAKDTSRQIPYNTKNGGLFQKLTPANREVFKPSFSYDSLDNHFYFVANDGTVRRDAILEAGLLLDYAGSYDYEEYNLHKSFSSEGINLSVLSTSSQGISGSASFIQPQELKFEVGILAFWDSNGKVFFRFTPKIVWTIITESTTEHYTHFITKEELDSEEPIEIEVKKNEEVIGRLNMTIKNAKFYMQAVQGTVVLKNPTDNKFYYLPRLN</sequence>
<protein>
    <submittedName>
        <fullName evidence="1">Uncharacterized protein</fullName>
    </submittedName>
</protein>
<accession>A0A8S5QW71</accession>
<reference evidence="1" key="1">
    <citation type="journal article" date="2021" name="Proc. Natl. Acad. Sci. U.S.A.">
        <title>A Catalog of Tens of Thousands of Viruses from Human Metagenomes Reveals Hidden Associations with Chronic Diseases.</title>
        <authorList>
            <person name="Tisza M.J."/>
            <person name="Buck C.B."/>
        </authorList>
    </citation>
    <scope>NUCLEOTIDE SEQUENCE</scope>
    <source>
        <strain evidence="1">CtzSN25</strain>
    </source>
</reference>
<name>A0A8S5QW71_9CAUD</name>
<dbReference type="EMBL" id="BK015743">
    <property type="protein sequence ID" value="DAE22941.1"/>
    <property type="molecule type" value="Genomic_DNA"/>
</dbReference>
<proteinExistence type="predicted"/>
<organism evidence="1">
    <name type="scientific">Siphoviridae sp. ctzSN25</name>
    <dbReference type="NCBI Taxonomy" id="2826529"/>
    <lineage>
        <taxon>Viruses</taxon>
        <taxon>Duplodnaviria</taxon>
        <taxon>Heunggongvirae</taxon>
        <taxon>Uroviricota</taxon>
        <taxon>Caudoviricetes</taxon>
    </lineage>
</organism>